<reference evidence="2" key="1">
    <citation type="journal article" date="2023" name="Front. Plant Sci.">
        <title>Chromosomal-level genome assembly of Melastoma candidum provides insights into trichome evolution.</title>
        <authorList>
            <person name="Zhong Y."/>
            <person name="Wu W."/>
            <person name="Sun C."/>
            <person name="Zou P."/>
            <person name="Liu Y."/>
            <person name="Dai S."/>
            <person name="Zhou R."/>
        </authorList>
    </citation>
    <scope>NUCLEOTIDE SEQUENCE [LARGE SCALE GENOMIC DNA]</scope>
</reference>
<dbReference type="Proteomes" id="UP001057402">
    <property type="component" value="Chromosome 4"/>
</dbReference>
<sequence>MAALSSDNASIYDFTSKVGILSQRCQSEILSRGLCTWTISVDVILSLFQDARGNDVTLSDYKGKVLLIINVASKCGLTNSNYSELSQMYEKYKNQGLEILAFPCNQFGGQEPGLNEQILEFACTRFKAEYPIFDKIEVNGENAAPIYKFLKSCKSGPFGIDIKWNFEKFLIDQQGNVVDRYGPTTPPMNIENDIKKLLGVA</sequence>
<keyword evidence="2" id="KW-1185">Reference proteome</keyword>
<accession>A0ACB9RCC4</accession>
<protein>
    <submittedName>
        <fullName evidence="1">Uncharacterized protein</fullName>
    </submittedName>
</protein>
<dbReference type="EMBL" id="CM042883">
    <property type="protein sequence ID" value="KAI4376148.1"/>
    <property type="molecule type" value="Genomic_DNA"/>
</dbReference>
<organism evidence="1 2">
    <name type="scientific">Melastoma candidum</name>
    <dbReference type="NCBI Taxonomy" id="119954"/>
    <lineage>
        <taxon>Eukaryota</taxon>
        <taxon>Viridiplantae</taxon>
        <taxon>Streptophyta</taxon>
        <taxon>Embryophyta</taxon>
        <taxon>Tracheophyta</taxon>
        <taxon>Spermatophyta</taxon>
        <taxon>Magnoliopsida</taxon>
        <taxon>eudicotyledons</taxon>
        <taxon>Gunneridae</taxon>
        <taxon>Pentapetalae</taxon>
        <taxon>rosids</taxon>
        <taxon>malvids</taxon>
        <taxon>Myrtales</taxon>
        <taxon>Melastomataceae</taxon>
        <taxon>Melastomatoideae</taxon>
        <taxon>Melastomateae</taxon>
        <taxon>Melastoma</taxon>
    </lineage>
</organism>
<name>A0ACB9RCC4_9MYRT</name>
<evidence type="ECO:0000313" key="2">
    <source>
        <dbReference type="Proteomes" id="UP001057402"/>
    </source>
</evidence>
<gene>
    <name evidence="1" type="ORF">MLD38_013939</name>
</gene>
<evidence type="ECO:0000313" key="1">
    <source>
        <dbReference type="EMBL" id="KAI4376148.1"/>
    </source>
</evidence>
<comment type="caution">
    <text evidence="1">The sequence shown here is derived from an EMBL/GenBank/DDBJ whole genome shotgun (WGS) entry which is preliminary data.</text>
</comment>
<proteinExistence type="predicted"/>